<evidence type="ECO:0000313" key="2">
    <source>
        <dbReference type="EMBL" id="KIM24517.1"/>
    </source>
</evidence>
<gene>
    <name evidence="2" type="ORF">M408DRAFT_232428</name>
</gene>
<dbReference type="Proteomes" id="UP000054097">
    <property type="component" value="Unassembled WGS sequence"/>
</dbReference>
<feature type="region of interest" description="Disordered" evidence="1">
    <location>
        <begin position="160"/>
        <end position="188"/>
    </location>
</feature>
<protein>
    <submittedName>
        <fullName evidence="2">Uncharacterized protein</fullName>
    </submittedName>
</protein>
<reference evidence="2 3" key="1">
    <citation type="submission" date="2014-04" db="EMBL/GenBank/DDBJ databases">
        <authorList>
            <consortium name="DOE Joint Genome Institute"/>
            <person name="Kuo A."/>
            <person name="Zuccaro A."/>
            <person name="Kohler A."/>
            <person name="Nagy L.G."/>
            <person name="Floudas D."/>
            <person name="Copeland A."/>
            <person name="Barry K.W."/>
            <person name="Cichocki N."/>
            <person name="Veneault-Fourrey C."/>
            <person name="LaButti K."/>
            <person name="Lindquist E.A."/>
            <person name="Lipzen A."/>
            <person name="Lundell T."/>
            <person name="Morin E."/>
            <person name="Murat C."/>
            <person name="Sun H."/>
            <person name="Tunlid A."/>
            <person name="Henrissat B."/>
            <person name="Grigoriev I.V."/>
            <person name="Hibbett D.S."/>
            <person name="Martin F."/>
            <person name="Nordberg H.P."/>
            <person name="Cantor M.N."/>
            <person name="Hua S.X."/>
        </authorList>
    </citation>
    <scope>NUCLEOTIDE SEQUENCE [LARGE SCALE GENOMIC DNA]</scope>
    <source>
        <strain evidence="2 3">MAFF 305830</strain>
    </source>
</reference>
<feature type="region of interest" description="Disordered" evidence="1">
    <location>
        <begin position="289"/>
        <end position="349"/>
    </location>
</feature>
<evidence type="ECO:0000313" key="3">
    <source>
        <dbReference type="Proteomes" id="UP000054097"/>
    </source>
</evidence>
<dbReference type="EMBL" id="KN824323">
    <property type="protein sequence ID" value="KIM24517.1"/>
    <property type="molecule type" value="Genomic_DNA"/>
</dbReference>
<dbReference type="HOGENOM" id="CLU_518916_0_0_1"/>
<name>A0A0C2X5C1_SERVB</name>
<sequence length="525" mass="59083">MLVTSLSHIEELSGLIAKAYAMIAMESEMEKGEVMMQIMRADFVTLNRILEDTAVEVNWSAYSMEDYRSIIKHTLGLQRCMFRGFNALALFSLEDKQILSRVVIPQTRHLVFRIRTDISKIIGEISNELGGKAHGNPPMRAGYEELISVERDAAKLRRQFVGRQPGQTEDDDTSSEGPKNDGNMPSDVEKNLASLTHEFLNEVDPERDASASPLPADELPNNLGFLPEPADPSDSIQRLKRDFIAIQKVQADIMHSILTVVHPREGEEEMALRMEERLPSLRERWGLHSRRGGARHTGVIPPRQSVSRSRQRSSISRGGEPVEVPGGPEEENRGRQTKRVVPSVELQEDQTSMVESSDLVKLSRALATVYSLHFSTQTVIEELSDLCNVIKPHDGKKRSKRLHVHLFPARSQHPNRGNTSTRVSSMFNRETEDEHQLSVKEAMAMLEDKKFTPTVPTFWQRVDAINQFFKTDQSMYAIKAAAISSVFVILFIAPVTRGWFNSFAVQASLLSALVAFEPTIGQSRR</sequence>
<proteinExistence type="predicted"/>
<dbReference type="STRING" id="933852.A0A0C2X5C1"/>
<feature type="region of interest" description="Disordered" evidence="1">
    <location>
        <begin position="205"/>
        <end position="234"/>
    </location>
</feature>
<keyword evidence="3" id="KW-1185">Reference proteome</keyword>
<dbReference type="AlphaFoldDB" id="A0A0C2X5C1"/>
<dbReference type="OrthoDB" id="68611at2759"/>
<feature type="compositionally biased region" description="Low complexity" evidence="1">
    <location>
        <begin position="299"/>
        <end position="327"/>
    </location>
</feature>
<evidence type="ECO:0000256" key="1">
    <source>
        <dbReference type="SAM" id="MobiDB-lite"/>
    </source>
</evidence>
<accession>A0A0C2X5C1</accession>
<organism evidence="2 3">
    <name type="scientific">Serendipita vermifera MAFF 305830</name>
    <dbReference type="NCBI Taxonomy" id="933852"/>
    <lineage>
        <taxon>Eukaryota</taxon>
        <taxon>Fungi</taxon>
        <taxon>Dikarya</taxon>
        <taxon>Basidiomycota</taxon>
        <taxon>Agaricomycotina</taxon>
        <taxon>Agaricomycetes</taxon>
        <taxon>Sebacinales</taxon>
        <taxon>Serendipitaceae</taxon>
        <taxon>Serendipita</taxon>
    </lineage>
</organism>
<reference evidence="3" key="2">
    <citation type="submission" date="2015-01" db="EMBL/GenBank/DDBJ databases">
        <title>Evolutionary Origins and Diversification of the Mycorrhizal Mutualists.</title>
        <authorList>
            <consortium name="DOE Joint Genome Institute"/>
            <consortium name="Mycorrhizal Genomics Consortium"/>
            <person name="Kohler A."/>
            <person name="Kuo A."/>
            <person name="Nagy L.G."/>
            <person name="Floudas D."/>
            <person name="Copeland A."/>
            <person name="Barry K.W."/>
            <person name="Cichocki N."/>
            <person name="Veneault-Fourrey C."/>
            <person name="LaButti K."/>
            <person name="Lindquist E.A."/>
            <person name="Lipzen A."/>
            <person name="Lundell T."/>
            <person name="Morin E."/>
            <person name="Murat C."/>
            <person name="Riley R."/>
            <person name="Ohm R."/>
            <person name="Sun H."/>
            <person name="Tunlid A."/>
            <person name="Henrissat B."/>
            <person name="Grigoriev I.V."/>
            <person name="Hibbett D.S."/>
            <person name="Martin F."/>
        </authorList>
    </citation>
    <scope>NUCLEOTIDE SEQUENCE [LARGE SCALE GENOMIC DNA]</scope>
    <source>
        <strain evidence="3">MAFF 305830</strain>
    </source>
</reference>